<evidence type="ECO:0000313" key="1">
    <source>
        <dbReference type="EMBL" id="TBU35930.1"/>
    </source>
</evidence>
<accession>A0A4Q9N5K2</accession>
<dbReference type="SUPFAM" id="SSF54637">
    <property type="entry name" value="Thioesterase/thiol ester dehydrase-isomerase"/>
    <property type="match status" value="2"/>
</dbReference>
<dbReference type="PANTHER" id="PTHR28152">
    <property type="entry name" value="HYDROXYACYL-THIOESTER DEHYDRATASE TYPE 2, MITOCHONDRIAL"/>
    <property type="match status" value="1"/>
</dbReference>
<proteinExistence type="predicted"/>
<dbReference type="Proteomes" id="UP000292957">
    <property type="component" value="Unassembled WGS sequence"/>
</dbReference>
<dbReference type="InterPro" id="IPR029069">
    <property type="entry name" value="HotDog_dom_sf"/>
</dbReference>
<sequence length="382" mass="42294">MASELPPLPICDASSMRPPCQSQYLRVPIRYESCTDIGGRQLQAAIFSPSPQHPYAVVAHSSGASISMPDGPSPSTLTPTDVAALDRWAAAEKRYALVDTLRPEHLADLYITLPTRDGAHGGGARGYAPPREGDELGYGHHLVFFHPRNPEKQLRWDGTDVDFSPPEPFKRRMWAGGRMEWKRPLHVGDRAEAASTITSVEKKGFASGETGTPMVFVKQKLEYRKQGTGDVCVEEERSHVYLATAGSGRAAKEVKDLPKPDFTFECLPTPTTLFRFSALTFNGHYIHLDKEYAQKSEGYPERLVHGPLTALMLLDVTALKIPGRAFKTFEYRAVNPIPVNRRISIHGARESEETIRVWAEAEELETGRLVVGMTGKITLTDV</sequence>
<reference evidence="1" key="1">
    <citation type="submission" date="2019-01" db="EMBL/GenBank/DDBJ databases">
        <title>Draft genome sequences of three monokaryotic isolates of the white-rot basidiomycete fungus Dichomitus squalens.</title>
        <authorList>
            <consortium name="DOE Joint Genome Institute"/>
            <person name="Lopez S.C."/>
            <person name="Andreopoulos B."/>
            <person name="Pangilinan J."/>
            <person name="Lipzen A."/>
            <person name="Riley R."/>
            <person name="Ahrendt S."/>
            <person name="Ng V."/>
            <person name="Barry K."/>
            <person name="Daum C."/>
            <person name="Grigoriev I.V."/>
            <person name="Hilden K.S."/>
            <person name="Makela M.R."/>
            <person name="de Vries R.P."/>
        </authorList>
    </citation>
    <scope>NUCLEOTIDE SEQUENCE [LARGE SCALE GENOMIC DNA]</scope>
    <source>
        <strain evidence="1">OM18370.1</strain>
    </source>
</reference>
<dbReference type="OrthoDB" id="3257538at2759"/>
<gene>
    <name evidence="1" type="ORF">BD311DRAFT_772970</name>
</gene>
<dbReference type="GO" id="GO:0005739">
    <property type="term" value="C:mitochondrion"/>
    <property type="evidence" value="ECO:0007669"/>
    <property type="project" value="TreeGrafter"/>
</dbReference>
<dbReference type="GO" id="GO:0019171">
    <property type="term" value="F:(3R)-hydroxyacyl-[acyl-carrier-protein] dehydratase activity"/>
    <property type="evidence" value="ECO:0007669"/>
    <property type="project" value="TreeGrafter"/>
</dbReference>
<dbReference type="Gene3D" id="3.10.129.10">
    <property type="entry name" value="Hotdog Thioesterase"/>
    <property type="match status" value="2"/>
</dbReference>
<organism evidence="1">
    <name type="scientific">Dichomitus squalens</name>
    <dbReference type="NCBI Taxonomy" id="114155"/>
    <lineage>
        <taxon>Eukaryota</taxon>
        <taxon>Fungi</taxon>
        <taxon>Dikarya</taxon>
        <taxon>Basidiomycota</taxon>
        <taxon>Agaricomycotina</taxon>
        <taxon>Agaricomycetes</taxon>
        <taxon>Polyporales</taxon>
        <taxon>Polyporaceae</taxon>
        <taxon>Dichomitus</taxon>
    </lineage>
</organism>
<protein>
    <submittedName>
        <fullName evidence="1">Uncharacterized protein</fullName>
    </submittedName>
</protein>
<dbReference type="PANTHER" id="PTHR28152:SF1">
    <property type="entry name" value="HYDROXYACYL-THIOESTER DEHYDRATASE TYPE 2, MITOCHONDRIAL"/>
    <property type="match status" value="1"/>
</dbReference>
<dbReference type="AlphaFoldDB" id="A0A4Q9N5K2"/>
<dbReference type="EMBL" id="ML143386">
    <property type="protein sequence ID" value="TBU35930.1"/>
    <property type="molecule type" value="Genomic_DNA"/>
</dbReference>
<name>A0A4Q9N5K2_9APHY</name>
<dbReference type="InterPro" id="IPR052741">
    <property type="entry name" value="Mitochondrial_HTD2"/>
</dbReference>